<name>A0A518H9I9_9BACT</name>
<keyword evidence="3" id="KW-1185">Reference proteome</keyword>
<organism evidence="2 3">
    <name type="scientific">Tautonia plasticadhaerens</name>
    <dbReference type="NCBI Taxonomy" id="2527974"/>
    <lineage>
        <taxon>Bacteria</taxon>
        <taxon>Pseudomonadati</taxon>
        <taxon>Planctomycetota</taxon>
        <taxon>Planctomycetia</taxon>
        <taxon>Isosphaerales</taxon>
        <taxon>Isosphaeraceae</taxon>
        <taxon>Tautonia</taxon>
    </lineage>
</organism>
<evidence type="ECO:0008006" key="4">
    <source>
        <dbReference type="Google" id="ProtNLM"/>
    </source>
</evidence>
<proteinExistence type="predicted"/>
<dbReference type="Proteomes" id="UP000317835">
    <property type="component" value="Chromosome"/>
</dbReference>
<accession>A0A518H9I9</accession>
<evidence type="ECO:0000256" key="1">
    <source>
        <dbReference type="SAM" id="MobiDB-lite"/>
    </source>
</evidence>
<dbReference type="EMBL" id="CP036426">
    <property type="protein sequence ID" value="QDV37532.1"/>
    <property type="molecule type" value="Genomic_DNA"/>
</dbReference>
<evidence type="ECO:0000313" key="2">
    <source>
        <dbReference type="EMBL" id="QDV37532.1"/>
    </source>
</evidence>
<protein>
    <recommendedName>
        <fullName evidence="4">DUF1257 domain-containing protein</fullName>
    </recommendedName>
</protein>
<reference evidence="2 3" key="1">
    <citation type="submission" date="2019-02" db="EMBL/GenBank/DDBJ databases">
        <title>Deep-cultivation of Planctomycetes and their phenomic and genomic characterization uncovers novel biology.</title>
        <authorList>
            <person name="Wiegand S."/>
            <person name="Jogler M."/>
            <person name="Boedeker C."/>
            <person name="Pinto D."/>
            <person name="Vollmers J."/>
            <person name="Rivas-Marin E."/>
            <person name="Kohn T."/>
            <person name="Peeters S.H."/>
            <person name="Heuer A."/>
            <person name="Rast P."/>
            <person name="Oberbeckmann S."/>
            <person name="Bunk B."/>
            <person name="Jeske O."/>
            <person name="Meyerdierks A."/>
            <person name="Storesund J.E."/>
            <person name="Kallscheuer N."/>
            <person name="Luecker S."/>
            <person name="Lage O.M."/>
            <person name="Pohl T."/>
            <person name="Merkel B.J."/>
            <person name="Hornburger P."/>
            <person name="Mueller R.-W."/>
            <person name="Bruemmer F."/>
            <person name="Labrenz M."/>
            <person name="Spormann A.M."/>
            <person name="Op den Camp H."/>
            <person name="Overmann J."/>
            <person name="Amann R."/>
            <person name="Jetten M.S.M."/>
            <person name="Mascher T."/>
            <person name="Medema M.H."/>
            <person name="Devos D.P."/>
            <person name="Kaster A.-K."/>
            <person name="Ovreas L."/>
            <person name="Rohde M."/>
            <person name="Galperin M.Y."/>
            <person name="Jogler C."/>
        </authorList>
    </citation>
    <scope>NUCLEOTIDE SEQUENCE [LARGE SCALE GENOMIC DNA]</scope>
    <source>
        <strain evidence="2 3">ElP</strain>
    </source>
</reference>
<sequence length="161" mass="17516">MRSASSRPPSRTTSPRVNSYPDTAPQRKTSTSNPGLPTLSHIVTIKTEVRDAEAVRAACKRLGLDEPVHGTVRLFSGEATGLLVNLPGWHYHAVADLATGQINFDNYEGQWGEQRHLDAFVQAYALEKAKIEARKRGHSVHEQPLPDGSIKLVIQVAGGVS</sequence>
<dbReference type="AlphaFoldDB" id="A0A518H9I9"/>
<feature type="region of interest" description="Disordered" evidence="1">
    <location>
        <begin position="1"/>
        <end position="38"/>
    </location>
</feature>
<gene>
    <name evidence="2" type="ORF">ElP_54720</name>
</gene>
<feature type="compositionally biased region" description="Polar residues" evidence="1">
    <location>
        <begin position="26"/>
        <end position="35"/>
    </location>
</feature>
<feature type="compositionally biased region" description="Low complexity" evidence="1">
    <location>
        <begin position="1"/>
        <end position="16"/>
    </location>
</feature>
<evidence type="ECO:0000313" key="3">
    <source>
        <dbReference type="Proteomes" id="UP000317835"/>
    </source>
</evidence>
<dbReference type="KEGG" id="tpla:ElP_54720"/>